<evidence type="ECO:0000256" key="1">
    <source>
        <dbReference type="ARBA" id="ARBA00001933"/>
    </source>
</evidence>
<dbReference type="PANTHER" id="PTHR13693:SF82">
    <property type="entry name" value="AMINOTRANSFERASE CLASS I_CLASSII DOMAIN-CONTAINING PROTEIN"/>
    <property type="match status" value="1"/>
</dbReference>
<dbReference type="InterPro" id="IPR050087">
    <property type="entry name" value="AON_synthase_class-II"/>
</dbReference>
<evidence type="ECO:0000313" key="8">
    <source>
        <dbReference type="Proteomes" id="UP000184356"/>
    </source>
</evidence>
<dbReference type="GO" id="GO:0016020">
    <property type="term" value="C:membrane"/>
    <property type="evidence" value="ECO:0007669"/>
    <property type="project" value="GOC"/>
</dbReference>
<dbReference type="PANTHER" id="PTHR13693">
    <property type="entry name" value="CLASS II AMINOTRANSFERASE/8-AMINO-7-OXONONANOATE SYNTHASE"/>
    <property type="match status" value="1"/>
</dbReference>
<keyword evidence="5" id="KW-0812">Transmembrane</keyword>
<dbReference type="RefSeq" id="XP_040701522.1">
    <property type="nucleotide sequence ID" value="XM_040849653.1"/>
</dbReference>
<dbReference type="EMBL" id="KV878588">
    <property type="protein sequence ID" value="OJJ57716.1"/>
    <property type="molecule type" value="Genomic_DNA"/>
</dbReference>
<keyword evidence="5" id="KW-1133">Transmembrane helix</keyword>
<dbReference type="Gene3D" id="3.90.1150.10">
    <property type="entry name" value="Aspartate Aminotransferase, domain 1"/>
    <property type="match status" value="1"/>
</dbReference>
<keyword evidence="5" id="KW-0472">Membrane</keyword>
<dbReference type="InterPro" id="IPR015422">
    <property type="entry name" value="PyrdxlP-dep_Trfase_small"/>
</dbReference>
<evidence type="ECO:0000259" key="6">
    <source>
        <dbReference type="Pfam" id="PF00155"/>
    </source>
</evidence>
<dbReference type="SUPFAM" id="SSF53383">
    <property type="entry name" value="PLP-dependent transferases"/>
    <property type="match status" value="1"/>
</dbReference>
<organism evidence="7 8">
    <name type="scientific">Aspergillus sydowii CBS 593.65</name>
    <dbReference type="NCBI Taxonomy" id="1036612"/>
    <lineage>
        <taxon>Eukaryota</taxon>
        <taxon>Fungi</taxon>
        <taxon>Dikarya</taxon>
        <taxon>Ascomycota</taxon>
        <taxon>Pezizomycotina</taxon>
        <taxon>Eurotiomycetes</taxon>
        <taxon>Eurotiomycetidae</taxon>
        <taxon>Eurotiales</taxon>
        <taxon>Aspergillaceae</taxon>
        <taxon>Aspergillus</taxon>
        <taxon>Aspergillus subgen. Nidulantes</taxon>
    </lineage>
</organism>
<dbReference type="Pfam" id="PF00155">
    <property type="entry name" value="Aminotran_1_2"/>
    <property type="match status" value="1"/>
</dbReference>
<evidence type="ECO:0000256" key="4">
    <source>
        <dbReference type="ARBA" id="ARBA00023315"/>
    </source>
</evidence>
<evidence type="ECO:0000256" key="5">
    <source>
        <dbReference type="SAM" id="Phobius"/>
    </source>
</evidence>
<dbReference type="Proteomes" id="UP000184356">
    <property type="component" value="Unassembled WGS sequence"/>
</dbReference>
<name>A0A1L9TE72_9EURO</name>
<dbReference type="GO" id="GO:0004758">
    <property type="term" value="F:serine C-palmitoyltransferase activity"/>
    <property type="evidence" value="ECO:0007669"/>
    <property type="project" value="TreeGrafter"/>
</dbReference>
<dbReference type="AlphaFoldDB" id="A0A1L9TE72"/>
<keyword evidence="2" id="KW-0808">Transferase</keyword>
<dbReference type="GO" id="GO:0046513">
    <property type="term" value="P:ceramide biosynthetic process"/>
    <property type="evidence" value="ECO:0007669"/>
    <property type="project" value="TreeGrafter"/>
</dbReference>
<accession>A0A1L9TE72</accession>
<dbReference type="VEuPathDB" id="FungiDB:ASPSYDRAFT_59174"/>
<keyword evidence="4" id="KW-0012">Acyltransferase</keyword>
<feature type="domain" description="Aminotransferase class I/classII large" evidence="6">
    <location>
        <begin position="162"/>
        <end position="507"/>
    </location>
</feature>
<keyword evidence="8" id="KW-1185">Reference proteome</keyword>
<dbReference type="InterPro" id="IPR015424">
    <property type="entry name" value="PyrdxlP-dep_Trfase"/>
</dbReference>
<sequence length="566" mass="63275">MAPWRRKERSRLDKDPQICAQIDESVESVPKQHAEFGPLGDPSHLYTSVASGSRVPNPVADDPPYFIVLTTYISFLFLIFLGHIRDFFARWFQPHAHQHLKLQNGYASLYDGFESFYTRRMKQRINDCFERPISGVPGRNIVLLDRTTNDNVHFHLIGTMTNTLNLSSYNYLGFAQSEGPCADAVEETIRRDGISMAGQYPGSTKLLVEVEDQIARLVGKEAAIVFSIGFATNSTIFSTFVENGCLILSDELNHASIRFGARLSGAAVEVFSHSNMRQPRTHRPWRKIMVAVEGLFSMEGTMCNLPRILELKKKYKFYLFIDEAHSIGAIGSQGRGVCDYFKIDPAEVEILMGTFTKSFGANGGYVAADKETIDKLRCTNAGQVYGEAPALPILTQVSSTLRLIADEDPLRPGEGLERMQRLTFNSRYLRLGLKRLGFIIYGHDDSPIIPLMLYHPAKMAAFSREMLRRKISVVVVTYPATPLELSRARLCVSAAHTKDDLDSVLDACDEVGEALQLKFSSGKAGGLKEPQLDGAILTGKKITEPPRWTLEEVIDRGVRDAKLTFY</sequence>
<evidence type="ECO:0000256" key="3">
    <source>
        <dbReference type="ARBA" id="ARBA00022898"/>
    </source>
</evidence>
<dbReference type="CDD" id="cd06454">
    <property type="entry name" value="KBL_like"/>
    <property type="match status" value="1"/>
</dbReference>
<dbReference type="FunFam" id="3.90.1150.10:FF:000004">
    <property type="entry name" value="2-amino-3-ketobutyrate coenzyme A ligase"/>
    <property type="match status" value="1"/>
</dbReference>
<reference evidence="8" key="1">
    <citation type="journal article" date="2017" name="Genome Biol.">
        <title>Comparative genomics reveals high biological diversity and specific adaptations in the industrially and medically important fungal genus Aspergillus.</title>
        <authorList>
            <person name="de Vries R.P."/>
            <person name="Riley R."/>
            <person name="Wiebenga A."/>
            <person name="Aguilar-Osorio G."/>
            <person name="Amillis S."/>
            <person name="Uchima C.A."/>
            <person name="Anderluh G."/>
            <person name="Asadollahi M."/>
            <person name="Askin M."/>
            <person name="Barry K."/>
            <person name="Battaglia E."/>
            <person name="Bayram O."/>
            <person name="Benocci T."/>
            <person name="Braus-Stromeyer S.A."/>
            <person name="Caldana C."/>
            <person name="Canovas D."/>
            <person name="Cerqueira G.C."/>
            <person name="Chen F."/>
            <person name="Chen W."/>
            <person name="Choi C."/>
            <person name="Clum A."/>
            <person name="Dos Santos R.A."/>
            <person name="Damasio A.R."/>
            <person name="Diallinas G."/>
            <person name="Emri T."/>
            <person name="Fekete E."/>
            <person name="Flipphi M."/>
            <person name="Freyberg S."/>
            <person name="Gallo A."/>
            <person name="Gournas C."/>
            <person name="Habgood R."/>
            <person name="Hainaut M."/>
            <person name="Harispe M.L."/>
            <person name="Henrissat B."/>
            <person name="Hilden K.S."/>
            <person name="Hope R."/>
            <person name="Hossain A."/>
            <person name="Karabika E."/>
            <person name="Karaffa L."/>
            <person name="Karanyi Z."/>
            <person name="Krasevec N."/>
            <person name="Kuo A."/>
            <person name="Kusch H."/>
            <person name="LaButti K."/>
            <person name="Lagendijk E.L."/>
            <person name="Lapidus A."/>
            <person name="Levasseur A."/>
            <person name="Lindquist E."/>
            <person name="Lipzen A."/>
            <person name="Logrieco A.F."/>
            <person name="MacCabe A."/>
            <person name="Maekelae M.R."/>
            <person name="Malavazi I."/>
            <person name="Melin P."/>
            <person name="Meyer V."/>
            <person name="Mielnichuk N."/>
            <person name="Miskei M."/>
            <person name="Molnar A.P."/>
            <person name="Mule G."/>
            <person name="Ngan C.Y."/>
            <person name="Orejas M."/>
            <person name="Orosz E."/>
            <person name="Ouedraogo J.P."/>
            <person name="Overkamp K.M."/>
            <person name="Park H.-S."/>
            <person name="Perrone G."/>
            <person name="Piumi F."/>
            <person name="Punt P.J."/>
            <person name="Ram A.F."/>
            <person name="Ramon A."/>
            <person name="Rauscher S."/>
            <person name="Record E."/>
            <person name="Riano-Pachon D.M."/>
            <person name="Robert V."/>
            <person name="Roehrig J."/>
            <person name="Ruller R."/>
            <person name="Salamov A."/>
            <person name="Salih N.S."/>
            <person name="Samson R.A."/>
            <person name="Sandor E."/>
            <person name="Sanguinetti M."/>
            <person name="Schuetze T."/>
            <person name="Sepcic K."/>
            <person name="Shelest E."/>
            <person name="Sherlock G."/>
            <person name="Sophianopoulou V."/>
            <person name="Squina F.M."/>
            <person name="Sun H."/>
            <person name="Susca A."/>
            <person name="Todd R.B."/>
            <person name="Tsang A."/>
            <person name="Unkles S.E."/>
            <person name="van de Wiele N."/>
            <person name="van Rossen-Uffink D."/>
            <person name="Oliveira J.V."/>
            <person name="Vesth T.C."/>
            <person name="Visser J."/>
            <person name="Yu J.-H."/>
            <person name="Zhou M."/>
            <person name="Andersen M.R."/>
            <person name="Archer D.B."/>
            <person name="Baker S.E."/>
            <person name="Benoit I."/>
            <person name="Brakhage A.A."/>
            <person name="Braus G.H."/>
            <person name="Fischer R."/>
            <person name="Frisvad J.C."/>
            <person name="Goldman G.H."/>
            <person name="Houbraken J."/>
            <person name="Oakley B."/>
            <person name="Pocsi I."/>
            <person name="Scazzocchio C."/>
            <person name="Seiboth B."/>
            <person name="vanKuyk P.A."/>
            <person name="Wortman J."/>
            <person name="Dyer P.S."/>
            <person name="Grigoriev I.V."/>
        </authorList>
    </citation>
    <scope>NUCLEOTIDE SEQUENCE [LARGE SCALE GENOMIC DNA]</scope>
    <source>
        <strain evidence="8">CBS 593.65</strain>
    </source>
</reference>
<dbReference type="GeneID" id="63765726"/>
<comment type="cofactor">
    <cofactor evidence="1">
        <name>pyridoxal 5'-phosphate</name>
        <dbReference type="ChEBI" id="CHEBI:597326"/>
    </cofactor>
</comment>
<dbReference type="InterPro" id="IPR015421">
    <property type="entry name" value="PyrdxlP-dep_Trfase_major"/>
</dbReference>
<dbReference type="GO" id="GO:0017059">
    <property type="term" value="C:serine palmitoyltransferase complex"/>
    <property type="evidence" value="ECO:0007669"/>
    <property type="project" value="TreeGrafter"/>
</dbReference>
<dbReference type="STRING" id="1036612.A0A1L9TE72"/>
<protein>
    <recommendedName>
        <fullName evidence="6">Aminotransferase class I/classII large domain-containing protein</fullName>
    </recommendedName>
</protein>
<dbReference type="GO" id="GO:0046512">
    <property type="term" value="P:sphingosine biosynthetic process"/>
    <property type="evidence" value="ECO:0007669"/>
    <property type="project" value="TreeGrafter"/>
</dbReference>
<dbReference type="OrthoDB" id="65434at2759"/>
<dbReference type="GO" id="GO:0030170">
    <property type="term" value="F:pyridoxal phosphate binding"/>
    <property type="evidence" value="ECO:0007669"/>
    <property type="project" value="InterPro"/>
</dbReference>
<keyword evidence="3" id="KW-0663">Pyridoxal phosphate</keyword>
<feature type="transmembrane region" description="Helical" evidence="5">
    <location>
        <begin position="65"/>
        <end position="84"/>
    </location>
</feature>
<dbReference type="Gene3D" id="3.40.640.10">
    <property type="entry name" value="Type I PLP-dependent aspartate aminotransferase-like (Major domain)"/>
    <property type="match status" value="1"/>
</dbReference>
<proteinExistence type="predicted"/>
<gene>
    <name evidence="7" type="ORF">ASPSYDRAFT_59174</name>
</gene>
<evidence type="ECO:0000256" key="2">
    <source>
        <dbReference type="ARBA" id="ARBA00022679"/>
    </source>
</evidence>
<evidence type="ECO:0000313" key="7">
    <source>
        <dbReference type="EMBL" id="OJJ57716.1"/>
    </source>
</evidence>
<dbReference type="InterPro" id="IPR004839">
    <property type="entry name" value="Aminotransferase_I/II_large"/>
</dbReference>